<evidence type="ECO:0000256" key="1">
    <source>
        <dbReference type="ARBA" id="ARBA00022729"/>
    </source>
</evidence>
<feature type="domain" description="SbsA Ig-like" evidence="2">
    <location>
        <begin position="981"/>
        <end position="1080"/>
    </location>
</feature>
<evidence type="ECO:0000313" key="3">
    <source>
        <dbReference type="EMBL" id="PIR93441.1"/>
    </source>
</evidence>
<feature type="domain" description="SbsA Ig-like" evidence="2">
    <location>
        <begin position="859"/>
        <end position="961"/>
    </location>
</feature>
<feature type="non-terminal residue" evidence="3">
    <location>
        <position position="1"/>
    </location>
</feature>
<dbReference type="AlphaFoldDB" id="A0A2H0V2W6"/>
<accession>A0A2H0V2W6</accession>
<sequence length="1252" mass="127600">GSATISVTATIAATGQTVIFTGATSGKYGTSGAFDVAGGSAHHFDVSGILNGAAGATSAATITARDQYNNIKTNYAGTVVATSTDAQLVTAGSLIFGGITGQITVDVTLKTAGTQVVTFSQSDDAGINGSQSNISVNPAALSAVEINTQPGNTNGNVDNVLQQQPIVNLKDAYNNLVTGNITVSASIVSGSGTLRGNSTTTADGIAAFTDLGYSKSGEAFTMKFTANAIDSAVSGSVTALNFGAVIDLTIIGGPANIAAGVESAAYTASSTDQYGNSVTSDIHNWSVANGTGTVTLNVDKLTGLTTGTVTLTATSTANALANDSLVVTVGAGAVHHFDVSGILDGIAGATSTATVIARDQYNNIKTDYAGTIVATSTDAQITTGSGLTFGGVTGQLSVDANLKTAGSQIVTFSDNGDAGINGSQSDIYVSPAGVDHYGVSAFGNQAAGVPFSITLQAQDVYNNNSTTTSENINITFGSPDAGAAPIATSTIDGAAAVDMTMTAATVGQSIIFTGAASGKVGTSNAFNVANNTAIDHIAFTVQPENNATSSAVFNPQPQITLYDAYNNVIATDSTTNVTITAVDAAATTTPAAGALGGTATVTVANGVASFTNLTYNKIDQIKLKAAAGGKEDFSNTIQNTPGALDHFTFAFDGEIIVAGVATTTVVTAYDADGNITYRDTDGSVLGSESITVTTNADAAPNPAYAPLYDGTDMRGAGTVKTVSFSGGTFTTGNIILYNATAAAKNIIITHSGVSGLDTLTVDPASIANLAISGDTPVTTAQISNINITGADAYSNVVTNNNSTNINLTSGGGSNLGSGGGALTAGLFTTTLTKDTAGAATVTVSSDGLTSKSVAITFTDGTGPTVDSWTPTDGVINVSRSINVVITFSEDMATTTLNSTNIKLKKYVAGDGSGEDTFMDVTPSGLRQAVLATSTPLAYGTKYYIYISTGVQDANGNSLQAAWDDTQASKDSHEFTTEAAETTAPTVVSWAPSDDSAGMSISPQIWIKFSEALDTSTVASGNIELRKYSDSSEVAVTYSIQDGDTKVVFNPTANLAYGTQYYFFIGTGLKDVVGNSFAANTWYAAQKAQHEFTTLTDLIIDDYVLEQSNATSTDLYADGWRYRFDISAYNANEEDMFVKFSDWARSGGGGSIAANGNMRMLIDESTGSEIAPMGGFTEDIIVNGSGSIKSYALGNNYADQTLLGVPNTPANITGLDRNGSLSGRQITFYIFTKIPAATPDGLYNTTYGILTQE</sequence>
<name>A0A2H0V2W6_9BACT</name>
<protein>
    <recommendedName>
        <fullName evidence="2">SbsA Ig-like domain-containing protein</fullName>
    </recommendedName>
</protein>
<dbReference type="InterPro" id="IPR032812">
    <property type="entry name" value="SbsA_Ig"/>
</dbReference>
<evidence type="ECO:0000259" key="2">
    <source>
        <dbReference type="Pfam" id="PF13205"/>
    </source>
</evidence>
<dbReference type="Gene3D" id="2.60.40.1220">
    <property type="match status" value="2"/>
</dbReference>
<organism evidence="3 4">
    <name type="scientific">Candidatus Falkowbacteria bacterium CG10_big_fil_rev_8_21_14_0_10_43_10</name>
    <dbReference type="NCBI Taxonomy" id="1974567"/>
    <lineage>
        <taxon>Bacteria</taxon>
        <taxon>Candidatus Falkowiibacteriota</taxon>
    </lineage>
</organism>
<gene>
    <name evidence="3" type="ORF">COT99_00710</name>
</gene>
<evidence type="ECO:0000313" key="4">
    <source>
        <dbReference type="Proteomes" id="UP000228626"/>
    </source>
</evidence>
<comment type="caution">
    <text evidence="3">The sequence shown here is derived from an EMBL/GenBank/DDBJ whole genome shotgun (WGS) entry which is preliminary data.</text>
</comment>
<dbReference type="Proteomes" id="UP000228626">
    <property type="component" value="Unassembled WGS sequence"/>
</dbReference>
<dbReference type="EMBL" id="PFAR01000010">
    <property type="protein sequence ID" value="PIR93441.1"/>
    <property type="molecule type" value="Genomic_DNA"/>
</dbReference>
<dbReference type="Pfam" id="PF13205">
    <property type="entry name" value="Big_5"/>
    <property type="match status" value="2"/>
</dbReference>
<proteinExistence type="predicted"/>
<keyword evidence="1" id="KW-0732">Signal</keyword>
<dbReference type="InterPro" id="IPR014755">
    <property type="entry name" value="Cu-Rt/internalin_Ig-like"/>
</dbReference>
<reference evidence="4" key="1">
    <citation type="submission" date="2017-09" db="EMBL/GenBank/DDBJ databases">
        <title>Depth-based differentiation of microbial function through sediment-hosted aquifers and enrichment of novel symbionts in the deep terrestrial subsurface.</title>
        <authorList>
            <person name="Probst A.J."/>
            <person name="Ladd B."/>
            <person name="Jarett J.K."/>
            <person name="Geller-Mcgrath D.E."/>
            <person name="Sieber C.M.K."/>
            <person name="Emerson J.B."/>
            <person name="Anantharaman K."/>
            <person name="Thomas B.C."/>
            <person name="Malmstrom R."/>
            <person name="Stieglmeier M."/>
            <person name="Klingl A."/>
            <person name="Woyke T."/>
            <person name="Ryan C.M."/>
            <person name="Banfield J.F."/>
        </authorList>
    </citation>
    <scope>NUCLEOTIDE SEQUENCE [LARGE SCALE GENOMIC DNA]</scope>
</reference>